<dbReference type="Gene3D" id="3.40.50.720">
    <property type="entry name" value="NAD(P)-binding Rossmann-like Domain"/>
    <property type="match status" value="1"/>
</dbReference>
<evidence type="ECO:0000259" key="3">
    <source>
        <dbReference type="Pfam" id="PF21074"/>
    </source>
</evidence>
<dbReference type="InterPro" id="IPR024727">
    <property type="entry name" value="NAD_Glu_DH_N_ACT1"/>
</dbReference>
<dbReference type="Pfam" id="PF05088">
    <property type="entry name" value="Bac_GDH_CD"/>
    <property type="match status" value="1"/>
</dbReference>
<dbReference type="EC" id="1.4.1.2" evidence="7"/>
<feature type="domain" description="NAD-glutamate dehydrogenase ACT2" evidence="5">
    <location>
        <begin position="415"/>
        <end position="502"/>
    </location>
</feature>
<dbReference type="Pfam" id="PF21076">
    <property type="entry name" value="GDH_ACT2"/>
    <property type="match status" value="1"/>
</dbReference>
<feature type="domain" description="NAD-glutamate dehydrogenase catalytic" evidence="2">
    <location>
        <begin position="736"/>
        <end position="1230"/>
    </location>
</feature>
<evidence type="ECO:0000259" key="2">
    <source>
        <dbReference type="Pfam" id="PF05088"/>
    </source>
</evidence>
<evidence type="ECO:0000256" key="1">
    <source>
        <dbReference type="SAM" id="MobiDB-lite"/>
    </source>
</evidence>
<dbReference type="InterPro" id="IPR049064">
    <property type="entry name" value="NAD_Glu_DH_ACT3"/>
</dbReference>
<evidence type="ECO:0000313" key="7">
    <source>
        <dbReference type="EMBL" id="VAW21675.1"/>
    </source>
</evidence>
<reference evidence="7" key="1">
    <citation type="submission" date="2018-06" db="EMBL/GenBank/DDBJ databases">
        <authorList>
            <person name="Zhirakovskaya E."/>
        </authorList>
    </citation>
    <scope>NUCLEOTIDE SEQUENCE</scope>
</reference>
<dbReference type="InterPro" id="IPR028971">
    <property type="entry name" value="NAD-GDH_cat"/>
</dbReference>
<dbReference type="Pfam" id="PF21074">
    <property type="entry name" value="GDH_C"/>
    <property type="match status" value="1"/>
</dbReference>
<feature type="domain" description="NAD-glutamate dehydrogenase N-terminal ACT1" evidence="4">
    <location>
        <begin position="48"/>
        <end position="181"/>
    </location>
</feature>
<dbReference type="InterPro" id="IPR046346">
    <property type="entry name" value="Aminoacid_DH-like_N_sf"/>
</dbReference>
<organism evidence="7">
    <name type="scientific">hydrothermal vent metagenome</name>
    <dbReference type="NCBI Taxonomy" id="652676"/>
    <lineage>
        <taxon>unclassified sequences</taxon>
        <taxon>metagenomes</taxon>
        <taxon>ecological metagenomes</taxon>
    </lineage>
</organism>
<proteinExistence type="predicted"/>
<dbReference type="InterPro" id="IPR049062">
    <property type="entry name" value="NAD_Glu_DH_ACT2"/>
</dbReference>
<dbReference type="GO" id="GO:0004069">
    <property type="term" value="F:L-aspartate:2-oxoglutarate aminotransferase activity"/>
    <property type="evidence" value="ECO:0007669"/>
    <property type="project" value="InterPro"/>
</dbReference>
<dbReference type="Pfam" id="PF21075">
    <property type="entry name" value="GDH_ACT1"/>
    <property type="match status" value="1"/>
</dbReference>
<dbReference type="InterPro" id="IPR036291">
    <property type="entry name" value="NAD(P)-bd_dom_sf"/>
</dbReference>
<evidence type="ECO:0000259" key="4">
    <source>
        <dbReference type="Pfam" id="PF21075"/>
    </source>
</evidence>
<dbReference type="GO" id="GO:0004352">
    <property type="term" value="F:glutamate dehydrogenase (NAD+) activity"/>
    <property type="evidence" value="ECO:0007669"/>
    <property type="project" value="UniProtKB-EC"/>
</dbReference>
<feature type="domain" description="NAD-glutamate dehydrogenase ACT3" evidence="6">
    <location>
        <begin position="559"/>
        <end position="628"/>
    </location>
</feature>
<dbReference type="Pfam" id="PF21078">
    <property type="entry name" value="GDH_HM3"/>
    <property type="match status" value="1"/>
</dbReference>
<feature type="region of interest" description="Disordered" evidence="1">
    <location>
        <begin position="1"/>
        <end position="25"/>
    </location>
</feature>
<gene>
    <name evidence="7" type="ORF">MNBD_ALPHA12-43</name>
</gene>
<dbReference type="InterPro" id="IPR049059">
    <property type="entry name" value="NAD_Glu_DH_HM1"/>
</dbReference>
<evidence type="ECO:0000259" key="5">
    <source>
        <dbReference type="Pfam" id="PF21076"/>
    </source>
</evidence>
<dbReference type="Pfam" id="PF21073">
    <property type="entry name" value="GDH_HM1"/>
    <property type="match status" value="1"/>
</dbReference>
<dbReference type="PIRSF" id="PIRSF036761">
    <property type="entry name" value="GDH_Mll4104"/>
    <property type="match status" value="1"/>
</dbReference>
<dbReference type="PANTHER" id="PTHR43403">
    <property type="entry name" value="NAD-SPECIFIC GLUTAMATE DEHYDROGENASE"/>
    <property type="match status" value="1"/>
</dbReference>
<dbReference type="InterPro" id="IPR048381">
    <property type="entry name" value="GDH_C"/>
</dbReference>
<dbReference type="EMBL" id="UOEO01000179">
    <property type="protein sequence ID" value="VAW21675.1"/>
    <property type="molecule type" value="Genomic_DNA"/>
</dbReference>
<name>A0A3B0TST8_9ZZZZ</name>
<dbReference type="SUPFAM" id="SSF53223">
    <property type="entry name" value="Aminoacid dehydrogenase-like, N-terminal domain"/>
    <property type="match status" value="1"/>
</dbReference>
<dbReference type="GO" id="GO:0006538">
    <property type="term" value="P:L-glutamate catabolic process"/>
    <property type="evidence" value="ECO:0007669"/>
    <property type="project" value="InterPro"/>
</dbReference>
<accession>A0A3B0TST8</accession>
<feature type="compositionally biased region" description="Polar residues" evidence="1">
    <location>
        <begin position="1"/>
        <end position="10"/>
    </location>
</feature>
<evidence type="ECO:0000259" key="6">
    <source>
        <dbReference type="Pfam" id="PF21077"/>
    </source>
</evidence>
<feature type="domain" description="NAD-specific glutamate dehydrogenase C-terminal" evidence="3">
    <location>
        <begin position="1277"/>
        <end position="1609"/>
    </location>
</feature>
<keyword evidence="7" id="KW-0560">Oxidoreductase</keyword>
<protein>
    <submittedName>
        <fullName evidence="7">NAD-specific glutamate dehydrogenase, large form</fullName>
        <ecNumber evidence="7">1.4.1.2</ecNumber>
    </submittedName>
</protein>
<dbReference type="InterPro" id="IPR049056">
    <property type="entry name" value="NAD_Glu_DH_HM3"/>
</dbReference>
<dbReference type="SUPFAM" id="SSF51735">
    <property type="entry name" value="NAD(P)-binding Rossmann-fold domains"/>
    <property type="match status" value="1"/>
</dbReference>
<dbReference type="InterPro" id="IPR007780">
    <property type="entry name" value="NAD_Glu_DH_bac"/>
</dbReference>
<dbReference type="Pfam" id="PF21077">
    <property type="entry name" value="GDH_ACT3"/>
    <property type="match status" value="1"/>
</dbReference>
<sequence length="1614" mass="179947">MSTQENAGSQEKSRPRKNSTNNAAELKKAALSDAQNMRQSNASLANFMVHAIKATDEQDLAAYSAEQFREILEHSFAHFGQRRPNEHLIHIWKPREDDPHGVQIIDIFLTDMPFVVDSTLAAIRAMGGTICMFIHPILPIDKTVKPWKVLEKGEQGSSSESFLQVHINPINDEVGLAGLFAELDMVLLEVRRTVRGWRPMLERLKGLVQSYRENPPDVSAPVLAESLHFLLWLADHNFTFLGMREYALDGSGGKATLVPIKESGLGILEDPSFFFLRKGDQYVEMTEQHMVFLQKSDPVMVTKANVQSRVHRRTHMDYIGIKLFDKKGALCGELRILGLFTSMSLATPHTDVPLVRRKVSEVMRRSTFEPNSHAGKALMAALENYPREELFQIGENQLFEFATLIAALPDRPRVRVLPRIDRFDNFVSILLFLPRERYDSEIRARVGQYLAKRYDGRVSAYYPHFPEGEMVRVHYIIGRNGGKTPRPDRIEMENEIVALIRSFGDRISSAAKDPADVADFTDAFSPGYQSANTHLDALADIEIVKSLKGADDIAVRLGSPNSRPDELVLKVYHLEQPIPLSTRVPMLENFGFSVIDESSYLIRPKTGPKAFLHEMQIELVNNQAVDQAADHAVDIDEFNPRLERNIKAIWAGVCENDGLNHLAISAAMEWDDISILRALVRYMRQIGISYSQHYTWEALNSHGDIARHLIALFHTLHDPEYKGDRQKTGEEISKKILGALEQITSIDQDRIIRHLLNLVENSLRTNFFQRDKNGARRPALAIKFNSRKIDSLPEPHPYREILVYSPRLEGIHLRGGAIARGGLRWSDRPEDFRTEILGLLKAQMTKNAVIVPVGSKGGFVPKKMPKNPDRETFLAEGIACYKIFIGALLDLTDNLDGEKVLPPEMIVRRDGDDPYLVVAADKGTSSFSDIANAISETRNFWLGDAFASGGSDGYDHKKMGITARGTFEAVKRHFREIDHNLESEPFSCAGVGDMSGDVFGNGMLLSRHTHLIAAFDHRDIFIDPDPDPEISFAERKRIFDLDRSSWKDYNRELISKGGGVFSRNVKSISLSKEARAVLDIDKEKVTPQEVMRAILMARVDLLWFGGIGTYVRSSGETNAEAGDKANDNIRIEAKQLRAKAIGEGANLGITQLARIEFALDGGAIDTDAIHNSAGVNSSDLEVNIKIALGTLVREGEMSLDERNEFLAEMTDEVAELCLRNNYLQTLTLSLTRREGMDGFADLAGLMQSLENAGELDRAVEYLPDDTELAERAASETPLTRPEISILLAYAKNTLYAKLLKSPVPDDPYLGKELYRYFPSRLTGKQPQTIENHRLRREVIATVLANAMINRGGPAYIHKMTSATTADPALVAFAYAAARDSFGLTELNAAIDNEDNKITGAVQLSLYAEVQSLLIKQTLWFLRNVSFDTGLSDIVKKYAAGVEEIRADLAALLPPFIAKSVADQAAGFEKGGTPPALARRIAELSALTLSSDIVFLAEQAKAPVRLAAQGYFAVLERFRLGRITEQAHTVKVRDHYDIMALDRALANVMRAQRDLSEDVLAAGDGSIKERMANWNNAYAEEIARIEKMIAELTEGKLTVSRLAVAAGLLSDLARH</sequence>
<dbReference type="PANTHER" id="PTHR43403:SF1">
    <property type="entry name" value="NAD-SPECIFIC GLUTAMATE DEHYDROGENASE"/>
    <property type="match status" value="1"/>
</dbReference>